<protein>
    <recommendedName>
        <fullName evidence="8">Reverse transcriptase domain-containing protein</fullName>
    </recommendedName>
</protein>
<proteinExistence type="predicted"/>
<reference evidence="9" key="1">
    <citation type="journal article" date="2020" name="Front. Microbiol.">
        <title>Phenotypic and Genetic Characterization of the Cheese Ripening Yeast Geotrichum candidum.</title>
        <authorList>
            <person name="Perkins V."/>
            <person name="Vignola S."/>
            <person name="Lessard M.H."/>
            <person name="Plante P.L."/>
            <person name="Corbeil J."/>
            <person name="Dugat-Bony E."/>
            <person name="Frenette M."/>
            <person name="Labrie S."/>
        </authorList>
    </citation>
    <scope>NUCLEOTIDE SEQUENCE</scope>
    <source>
        <strain evidence="9">LMA-70</strain>
    </source>
</reference>
<keyword evidence="1" id="KW-0645">Protease</keyword>
<dbReference type="GO" id="GO:0006508">
    <property type="term" value="P:proteolysis"/>
    <property type="evidence" value="ECO:0007669"/>
    <property type="project" value="UniProtKB-KW"/>
</dbReference>
<evidence type="ECO:0000256" key="2">
    <source>
        <dbReference type="ARBA" id="ARBA00022679"/>
    </source>
</evidence>
<dbReference type="Pfam" id="PF00078">
    <property type="entry name" value="RVT_1"/>
    <property type="match status" value="1"/>
</dbReference>
<keyword evidence="2" id="KW-0808">Transferase</keyword>
<evidence type="ECO:0000256" key="3">
    <source>
        <dbReference type="ARBA" id="ARBA00022695"/>
    </source>
</evidence>
<dbReference type="Pfam" id="PF24626">
    <property type="entry name" value="SH3_Tf2-1"/>
    <property type="match status" value="1"/>
</dbReference>
<dbReference type="CDD" id="cd01647">
    <property type="entry name" value="RT_LTR"/>
    <property type="match status" value="1"/>
</dbReference>
<evidence type="ECO:0000256" key="4">
    <source>
        <dbReference type="ARBA" id="ARBA00022722"/>
    </source>
</evidence>
<evidence type="ECO:0000256" key="5">
    <source>
        <dbReference type="ARBA" id="ARBA00022759"/>
    </source>
</evidence>
<dbReference type="InterPro" id="IPR043502">
    <property type="entry name" value="DNA/RNA_pol_sf"/>
</dbReference>
<dbReference type="InterPro" id="IPR056924">
    <property type="entry name" value="SH3_Tf2-1"/>
</dbReference>
<gene>
    <name evidence="9" type="ORF">DV451_005176</name>
</gene>
<dbReference type="GO" id="GO:0003964">
    <property type="term" value="F:RNA-directed DNA polymerase activity"/>
    <property type="evidence" value="ECO:0007669"/>
    <property type="project" value="UniProtKB-KW"/>
</dbReference>
<evidence type="ECO:0000313" key="10">
    <source>
        <dbReference type="Proteomes" id="UP000750522"/>
    </source>
</evidence>
<reference evidence="9" key="2">
    <citation type="submission" date="2020-01" db="EMBL/GenBank/DDBJ databases">
        <authorList>
            <person name="Perkins V."/>
            <person name="Lessard M.-H."/>
            <person name="Dugat-Bony E."/>
            <person name="Frenette M."/>
            <person name="Labrie S."/>
        </authorList>
    </citation>
    <scope>NUCLEOTIDE SEQUENCE</scope>
    <source>
        <strain evidence="9">LMA-70</strain>
    </source>
</reference>
<dbReference type="AlphaFoldDB" id="A0A9P5G0I6"/>
<dbReference type="InterPro" id="IPR053134">
    <property type="entry name" value="RNA-dir_DNA_polymerase"/>
</dbReference>
<keyword evidence="4" id="KW-0540">Nuclease</keyword>
<evidence type="ECO:0000256" key="6">
    <source>
        <dbReference type="ARBA" id="ARBA00022801"/>
    </source>
</evidence>
<dbReference type="GO" id="GO:0008233">
    <property type="term" value="F:peptidase activity"/>
    <property type="evidence" value="ECO:0007669"/>
    <property type="project" value="UniProtKB-KW"/>
</dbReference>
<sequence>MSAAENAALNKEIDKLLQQGAIVPSSSPFSAPVLFVKKKDGSLRLCVDYRMLNNRTIRNRFPLPVIDDLIDSLGGAKYFSKLDLMAGYHQIRIHPKDEYKTAFSTRSGHYQFRVMPFGLTNAPATFQSFMNHILAPHLHDFVVVYLDDILIYSKTKEEHRRHVQLVLDILKANKLIAKKSKSNHPQTDGQTERLNRTLNNLLRAYCFNEHNNWTNYLSAVEFAYNNSYQKSIETTPFMADLGYQPTTPGFHNILQSPGYNEAVEDLGIKLKAILCRVQDQMAHAQRAQEQQANKSRNAVDYQVGDLVLIHRDAYAKSDTYRKIQPSYLGPFRVVKKFGDNVCELDLPDHRKTHRRINTQYLRKYHARDSYPKIPPRSEQQAIERVHEIIGIAGWDVTERTWDLQWQDCDPTNVFTVSNEFLQQYVPDSVHDSIWQNMNQLSKNRDDSSIGEGRV</sequence>
<dbReference type="SUPFAM" id="SSF56672">
    <property type="entry name" value="DNA/RNA polymerases"/>
    <property type="match status" value="1"/>
</dbReference>
<dbReference type="InterPro" id="IPR012337">
    <property type="entry name" value="RNaseH-like_sf"/>
</dbReference>
<dbReference type="PANTHER" id="PTHR24559:SF444">
    <property type="entry name" value="REVERSE TRANSCRIPTASE DOMAIN-CONTAINING PROTEIN"/>
    <property type="match status" value="1"/>
</dbReference>
<dbReference type="Gene3D" id="3.10.10.10">
    <property type="entry name" value="HIV Type 1 Reverse Transcriptase, subunit A, domain 1"/>
    <property type="match status" value="1"/>
</dbReference>
<dbReference type="Gene3D" id="3.30.70.270">
    <property type="match status" value="1"/>
</dbReference>
<keyword evidence="6" id="KW-0378">Hydrolase</keyword>
<dbReference type="InterPro" id="IPR000477">
    <property type="entry name" value="RT_dom"/>
</dbReference>
<keyword evidence="3" id="KW-0548">Nucleotidyltransferase</keyword>
<dbReference type="Proteomes" id="UP000750522">
    <property type="component" value="Unassembled WGS sequence"/>
</dbReference>
<comment type="caution">
    <text evidence="9">The sequence shown here is derived from an EMBL/GenBank/DDBJ whole genome shotgun (WGS) entry which is preliminary data.</text>
</comment>
<keyword evidence="7" id="KW-0695">RNA-directed DNA polymerase</keyword>
<dbReference type="PROSITE" id="PS50878">
    <property type="entry name" value="RT_POL"/>
    <property type="match status" value="1"/>
</dbReference>
<evidence type="ECO:0000313" key="9">
    <source>
        <dbReference type="EMBL" id="KAF5093235.1"/>
    </source>
</evidence>
<dbReference type="InterPro" id="IPR043128">
    <property type="entry name" value="Rev_trsase/Diguanyl_cyclase"/>
</dbReference>
<feature type="domain" description="Reverse transcriptase" evidence="8">
    <location>
        <begin position="17"/>
        <end position="218"/>
    </location>
</feature>
<evidence type="ECO:0000259" key="8">
    <source>
        <dbReference type="PROSITE" id="PS50878"/>
    </source>
</evidence>
<keyword evidence="5" id="KW-0255">Endonuclease</keyword>
<dbReference type="EMBL" id="QQZK01000324">
    <property type="protein sequence ID" value="KAF5093235.1"/>
    <property type="molecule type" value="Genomic_DNA"/>
</dbReference>
<dbReference type="FunFam" id="3.10.10.10:FF:000007">
    <property type="entry name" value="Retrovirus-related Pol polyprotein from transposon 17.6-like Protein"/>
    <property type="match status" value="1"/>
</dbReference>
<organism evidence="9 10">
    <name type="scientific">Geotrichum candidum</name>
    <name type="common">Oospora lactis</name>
    <name type="synonym">Dipodascus geotrichum</name>
    <dbReference type="NCBI Taxonomy" id="1173061"/>
    <lineage>
        <taxon>Eukaryota</taxon>
        <taxon>Fungi</taxon>
        <taxon>Dikarya</taxon>
        <taxon>Ascomycota</taxon>
        <taxon>Saccharomycotina</taxon>
        <taxon>Dipodascomycetes</taxon>
        <taxon>Dipodascales</taxon>
        <taxon>Dipodascaceae</taxon>
        <taxon>Geotrichum</taxon>
    </lineage>
</organism>
<evidence type="ECO:0000256" key="7">
    <source>
        <dbReference type="ARBA" id="ARBA00022918"/>
    </source>
</evidence>
<dbReference type="PANTHER" id="PTHR24559">
    <property type="entry name" value="TRANSPOSON TY3-I GAG-POL POLYPROTEIN"/>
    <property type="match status" value="1"/>
</dbReference>
<name>A0A9P5G0I6_GEOCN</name>
<dbReference type="SUPFAM" id="SSF53098">
    <property type="entry name" value="Ribonuclease H-like"/>
    <property type="match status" value="1"/>
</dbReference>
<accession>A0A9P5G0I6</accession>
<dbReference type="GO" id="GO:0004519">
    <property type="term" value="F:endonuclease activity"/>
    <property type="evidence" value="ECO:0007669"/>
    <property type="project" value="UniProtKB-KW"/>
</dbReference>
<evidence type="ECO:0000256" key="1">
    <source>
        <dbReference type="ARBA" id="ARBA00022670"/>
    </source>
</evidence>